<name>A0ABV7W9E4_9BURK</name>
<accession>A0ABV7W9E4</accession>
<proteinExistence type="predicted"/>
<comment type="caution">
    <text evidence="1">The sequence shown here is derived from an EMBL/GenBank/DDBJ whole genome shotgun (WGS) entry which is preliminary data.</text>
</comment>
<dbReference type="Proteomes" id="UP001595729">
    <property type="component" value="Unassembled WGS sequence"/>
</dbReference>
<keyword evidence="2" id="KW-1185">Reference proteome</keyword>
<protein>
    <submittedName>
        <fullName evidence="1">Uncharacterized protein</fullName>
    </submittedName>
</protein>
<gene>
    <name evidence="1" type="ORF">ACFOPI_21070</name>
</gene>
<organism evidence="1 2">
    <name type="scientific">Hydrogenophaga luteola</name>
    <dbReference type="NCBI Taxonomy" id="1591122"/>
    <lineage>
        <taxon>Bacteria</taxon>
        <taxon>Pseudomonadati</taxon>
        <taxon>Pseudomonadota</taxon>
        <taxon>Betaproteobacteria</taxon>
        <taxon>Burkholderiales</taxon>
        <taxon>Comamonadaceae</taxon>
        <taxon>Hydrogenophaga</taxon>
    </lineage>
</organism>
<sequence length="95" mass="10660">MSQAEIKELKEHLQEQTAFTASACLMIGAIASVLTDEQFADVFERYEEAALTHRTNVANSPRKNAKQWATAMEEAQQALLVQTIGIREMNRHAAR</sequence>
<dbReference type="EMBL" id="JBHRXX010000009">
    <property type="protein sequence ID" value="MFC3686095.1"/>
    <property type="molecule type" value="Genomic_DNA"/>
</dbReference>
<evidence type="ECO:0000313" key="1">
    <source>
        <dbReference type="EMBL" id="MFC3686095.1"/>
    </source>
</evidence>
<reference evidence="2" key="1">
    <citation type="journal article" date="2019" name="Int. J. Syst. Evol. Microbiol.">
        <title>The Global Catalogue of Microorganisms (GCM) 10K type strain sequencing project: providing services to taxonomists for standard genome sequencing and annotation.</title>
        <authorList>
            <consortium name="The Broad Institute Genomics Platform"/>
            <consortium name="The Broad Institute Genome Sequencing Center for Infectious Disease"/>
            <person name="Wu L."/>
            <person name="Ma J."/>
        </authorList>
    </citation>
    <scope>NUCLEOTIDE SEQUENCE [LARGE SCALE GENOMIC DNA]</scope>
    <source>
        <strain evidence="2">KCTC 42501</strain>
    </source>
</reference>
<dbReference type="RefSeq" id="WP_382178366.1">
    <property type="nucleotide sequence ID" value="NZ_JBHRXX010000009.1"/>
</dbReference>
<evidence type="ECO:0000313" key="2">
    <source>
        <dbReference type="Proteomes" id="UP001595729"/>
    </source>
</evidence>